<dbReference type="Proteomes" id="UP000434101">
    <property type="component" value="Unassembled WGS sequence"/>
</dbReference>
<evidence type="ECO:0000313" key="7">
    <source>
        <dbReference type="Proteomes" id="UP000434101"/>
    </source>
</evidence>
<dbReference type="EMBL" id="WUYX01000024">
    <property type="protein sequence ID" value="MXV61807.1"/>
    <property type="molecule type" value="Genomic_DNA"/>
</dbReference>
<dbReference type="GO" id="GO:0005198">
    <property type="term" value="F:structural molecule activity"/>
    <property type="evidence" value="ECO:0007669"/>
    <property type="project" value="InterPro"/>
</dbReference>
<evidence type="ECO:0000256" key="5">
    <source>
        <dbReference type="SAM" id="Phobius"/>
    </source>
</evidence>
<evidence type="ECO:0000256" key="4">
    <source>
        <dbReference type="RuleBase" id="RU361282"/>
    </source>
</evidence>
<protein>
    <recommendedName>
        <fullName evidence="4">Flagellin</fullName>
    </recommendedName>
</protein>
<dbReference type="NCBIfam" id="TIGR02537">
    <property type="entry name" value="arch_flag_Nterm"/>
    <property type="match status" value="1"/>
</dbReference>
<evidence type="ECO:0000256" key="2">
    <source>
        <dbReference type="ARBA" id="ARBA00010256"/>
    </source>
</evidence>
<feature type="transmembrane region" description="Helical" evidence="5">
    <location>
        <begin position="12"/>
        <end position="36"/>
    </location>
</feature>
<gene>
    <name evidence="6" type="ORF">GS429_06950</name>
</gene>
<dbReference type="GO" id="GO:0097588">
    <property type="term" value="P:archaeal or bacterial-type flagellum-dependent cell motility"/>
    <property type="evidence" value="ECO:0007669"/>
    <property type="project" value="InterPro"/>
</dbReference>
<dbReference type="AlphaFoldDB" id="A0A6B0VL21"/>
<reference evidence="6 7" key="1">
    <citation type="submission" date="2020-01" db="EMBL/GenBank/DDBJ databases">
        <title>Natronorubrum sp. JWXQ-INN 674 isolated from Inner Mongolia Autonomous Region of China.</title>
        <authorList>
            <person name="Xue Q."/>
        </authorList>
    </citation>
    <scope>NUCLEOTIDE SEQUENCE [LARGE SCALE GENOMIC DNA]</scope>
    <source>
        <strain evidence="6 7">JWXQ-INN-674</strain>
    </source>
</reference>
<keyword evidence="6" id="KW-0966">Cell projection</keyword>
<keyword evidence="7" id="KW-1185">Reference proteome</keyword>
<comment type="caution">
    <text evidence="6">The sequence shown here is derived from an EMBL/GenBank/DDBJ whole genome shotgun (WGS) entry which is preliminary data.</text>
</comment>
<accession>A0A6B0VL21</accession>
<keyword evidence="5" id="KW-0472">Membrane</keyword>
<comment type="subcellular location">
    <subcellularLocation>
        <location evidence="1 4">Archaeal flagellum</location>
    </subcellularLocation>
</comment>
<evidence type="ECO:0000313" key="6">
    <source>
        <dbReference type="EMBL" id="MXV61807.1"/>
    </source>
</evidence>
<dbReference type="PANTHER" id="PTHR35903">
    <property type="entry name" value="FLAGELLIN B1"/>
    <property type="match status" value="1"/>
</dbReference>
<organism evidence="6 7">
    <name type="scientific">Natronorubrum halalkaliphilum</name>
    <dbReference type="NCBI Taxonomy" id="2691917"/>
    <lineage>
        <taxon>Archaea</taxon>
        <taxon>Methanobacteriati</taxon>
        <taxon>Methanobacteriota</taxon>
        <taxon>Stenosarchaea group</taxon>
        <taxon>Halobacteria</taxon>
        <taxon>Halobacteriales</taxon>
        <taxon>Natrialbaceae</taxon>
        <taxon>Natronorubrum</taxon>
    </lineage>
</organism>
<dbReference type="GO" id="GO:0097589">
    <property type="term" value="C:archaeal-type flagellum"/>
    <property type="evidence" value="ECO:0007669"/>
    <property type="project" value="UniProtKB-SubCell"/>
</dbReference>
<comment type="similarity">
    <text evidence="2 4">Belongs to the archaeal flagellin family.</text>
</comment>
<keyword evidence="6" id="KW-0969">Cilium</keyword>
<evidence type="ECO:0000256" key="1">
    <source>
        <dbReference type="ARBA" id="ARBA00004618"/>
    </source>
</evidence>
<keyword evidence="5" id="KW-0812">Transmembrane</keyword>
<dbReference type="PANTHER" id="PTHR35903:SF1">
    <property type="entry name" value="FLAGELLIN B1"/>
    <property type="match status" value="1"/>
</dbReference>
<comment type="function">
    <text evidence="4">Flagellin is the subunit protein which polymerizes to form the filaments of archaeal flagella.</text>
</comment>
<dbReference type="OrthoDB" id="102632at2157"/>
<dbReference type="InterPro" id="IPR002774">
    <property type="entry name" value="Flagellin_arc-type"/>
</dbReference>
<keyword evidence="5" id="KW-1133">Transmembrane helix</keyword>
<proteinExistence type="inferred from homology"/>
<evidence type="ECO:0000256" key="3">
    <source>
        <dbReference type="ARBA" id="ARBA00022440"/>
    </source>
</evidence>
<name>A0A6B0VL21_9EURY</name>
<sequence length="402" mass="42880">MFERNTDDDRGQVGIGTLIVFIAMVLVAAIAAGVLINTAGLLQTQAEATGEESTSQVSDRIQIVSSSGGVDQVSVFDTLSDDGGDLTVEFNSDATDLQGEEVSLTVATGGEAEFEERKIVEFDDDAVMEDEEIVFTNLPEGAEEITLDGENIEAGTETFAISGGPAAVEFEDSDFGVSPAEEDSFTVTVAFDEVLEEDDERVDDLVVRLTDNDRSEGDLVEVREDGVADENEADFDFGPVDSDDGTEYVVEIVGADELYKTTITAGDTDPNEFDDVEIANVEFGELDQRVGDIQFVVATAPGSNPIDLEQTTVQFIGEQGEDTVAIAGDNIANIQGVTDGVLTDSTDRAEVSFAVVSEIEGYAELNEDERTSVVFTTNSGATTTTELRVPTTITQDSQSVRL</sequence>
<keyword evidence="6" id="KW-0282">Flagellum</keyword>
<keyword evidence="3 4" id="KW-0974">Archaeal flagellum</keyword>
<dbReference type="InterPro" id="IPR013373">
    <property type="entry name" value="Flagellin/pilin_N_arc"/>
</dbReference>
<dbReference type="Pfam" id="PF01917">
    <property type="entry name" value="Flagellin_arch-type"/>
    <property type="match status" value="2"/>
</dbReference>